<evidence type="ECO:0000313" key="3">
    <source>
        <dbReference type="EMBL" id="CAF0923166.1"/>
    </source>
</evidence>
<gene>
    <name evidence="3" type="ORF">ZHD862_LOCUS8511</name>
</gene>
<dbReference type="EMBL" id="CAJNOT010000275">
    <property type="protein sequence ID" value="CAF0923166.1"/>
    <property type="molecule type" value="Genomic_DNA"/>
</dbReference>
<dbReference type="GO" id="GO:0031267">
    <property type="term" value="F:small GTPase binding"/>
    <property type="evidence" value="ECO:0007669"/>
    <property type="project" value="TreeGrafter"/>
</dbReference>
<keyword evidence="1" id="KW-0175">Coiled coil</keyword>
<feature type="compositionally biased region" description="Polar residues" evidence="2">
    <location>
        <begin position="24"/>
        <end position="36"/>
    </location>
</feature>
<accession>A0A814B1Y6</accession>
<comment type="caution">
    <text evidence="3">The sequence shown here is derived from an EMBL/GenBank/DDBJ whole genome shotgun (WGS) entry which is preliminary data.</text>
</comment>
<reference evidence="3" key="1">
    <citation type="submission" date="2021-02" db="EMBL/GenBank/DDBJ databases">
        <authorList>
            <person name="Nowell W R."/>
        </authorList>
    </citation>
    <scope>NUCLEOTIDE SEQUENCE</scope>
</reference>
<organism evidence="3 4">
    <name type="scientific">Rotaria sordida</name>
    <dbReference type="NCBI Taxonomy" id="392033"/>
    <lineage>
        <taxon>Eukaryota</taxon>
        <taxon>Metazoa</taxon>
        <taxon>Spiralia</taxon>
        <taxon>Gnathifera</taxon>
        <taxon>Rotifera</taxon>
        <taxon>Eurotatoria</taxon>
        <taxon>Bdelloidea</taxon>
        <taxon>Philodinida</taxon>
        <taxon>Philodinidae</taxon>
        <taxon>Rotaria</taxon>
    </lineage>
</organism>
<sequence length="697" mass="80886">MDTVDTPNEIIREEQSIELKTEDSTQNESTNGTSNLDKTETIPSDVPANSEQIEIARLSSVITTQTNEKADLNARLIACQQHYEILLSRQKEEYSREKQSTVMRYAQAEKAKLDSDKRCEILATKNHDLSKEKDNLQTKLSEFKLMNTKLQQAYENKLTELTTTKKELEKIKEVNQSIDATLKSTLNHLKGESLQLKEQRELNERLKKDLNEQHELNEQLNLQCKQLTEAAQAIPTDDERAQAFDTLTNEHNALRIKLTNIQDENKLFREKLKSSDEDRLALENVIENFRQNTLREKESTKKLYDDLLAARGQDSVEISRLRQIEQLYNQTLADNADLRQLLEKEHQLLELTQKLTEKNSILQSDYEQLQILYKQTSVDFENFKKINEEQKNQILKLENIEKSLRDQLKELDEKYQTLNKSYEHSIKQYDDSLIEIQTLKKKHQANTKDLIKQLQQLQKPKLTNHNHEQLPLPLTSQAKSIINKENSNDNISSRGSPTESYSSLNDITPISMSTPEHVPSHPLTQQQQQQVLPDEEQEIVVNIVDIDRQKLIDKLLKQQKLLVRRNEKIEFLNDHIQLLTQDLQNKRKIIQTYAMNEDSFMYTSNESDLIKQQLANKARNSSSSLMATLYNRAATTVNQTTNKFFDQSSPMTLETALDIMGKLQAVLEDTLLKNITLKENVDTLSKEIERLSKRTIK</sequence>
<name>A0A814B1Y6_9BILA</name>
<dbReference type="PANTHER" id="PTHR18911">
    <property type="entry name" value="CTCL TUMOR ANTIGEN HD-CL-01"/>
    <property type="match status" value="1"/>
</dbReference>
<protein>
    <submittedName>
        <fullName evidence="3">Uncharacterized protein</fullName>
    </submittedName>
</protein>
<dbReference type="GO" id="GO:0099518">
    <property type="term" value="P:vesicle cytoskeletal trafficking"/>
    <property type="evidence" value="ECO:0007669"/>
    <property type="project" value="TreeGrafter"/>
</dbReference>
<evidence type="ECO:0000313" key="4">
    <source>
        <dbReference type="Proteomes" id="UP000663864"/>
    </source>
</evidence>
<evidence type="ECO:0000256" key="1">
    <source>
        <dbReference type="SAM" id="Coils"/>
    </source>
</evidence>
<dbReference type="InterPro" id="IPR038830">
    <property type="entry name" value="CCDC186"/>
</dbReference>
<feature type="coiled-coil region" evidence="1">
    <location>
        <begin position="380"/>
        <end position="428"/>
    </location>
</feature>
<proteinExistence type="predicted"/>
<feature type="region of interest" description="Disordered" evidence="2">
    <location>
        <begin position="1"/>
        <end position="46"/>
    </location>
</feature>
<feature type="coiled-coil region" evidence="1">
    <location>
        <begin position="91"/>
        <end position="264"/>
    </location>
</feature>
<feature type="compositionally biased region" description="Basic and acidic residues" evidence="2">
    <location>
        <begin position="10"/>
        <end position="23"/>
    </location>
</feature>
<evidence type="ECO:0000256" key="2">
    <source>
        <dbReference type="SAM" id="MobiDB-lite"/>
    </source>
</evidence>
<dbReference type="AlphaFoldDB" id="A0A814B1Y6"/>
<dbReference type="GO" id="GO:0005802">
    <property type="term" value="C:trans-Golgi network"/>
    <property type="evidence" value="ECO:0007669"/>
    <property type="project" value="TreeGrafter"/>
</dbReference>
<dbReference type="Proteomes" id="UP000663864">
    <property type="component" value="Unassembled WGS sequence"/>
</dbReference>
<dbReference type="PANTHER" id="PTHR18911:SF5">
    <property type="entry name" value="COILED-COIL DOMAIN-CONTAINING PROTEIN 186"/>
    <property type="match status" value="1"/>
</dbReference>